<dbReference type="OrthoDB" id="10328418at2759"/>
<dbReference type="GeneID" id="100575136"/>
<dbReference type="RefSeq" id="XP_003244331.1">
    <property type="nucleotide sequence ID" value="XM_003244283.4"/>
</dbReference>
<evidence type="ECO:0000313" key="1">
    <source>
        <dbReference type="EnsemblMetazoa" id="XP_003244331.1"/>
    </source>
</evidence>
<protein>
    <submittedName>
        <fullName evidence="1">Uncharacterized protein</fullName>
    </submittedName>
</protein>
<sequence>MCSRILKVINRAVLHPVVRSMSCAIKNKNPYINHEMYRRIAENKAKFPAPRKVKTSKKKIYKSKVEFGPWYTDQLHQFCQIIGVKFLFWPGVIVTATEIVVGLL</sequence>
<accession>A0A8R2ADX9</accession>
<dbReference type="AlphaFoldDB" id="A0A8R2ADX9"/>
<reference evidence="1" key="2">
    <citation type="submission" date="2022-06" db="UniProtKB">
        <authorList>
            <consortium name="EnsemblMetazoa"/>
        </authorList>
    </citation>
    <scope>IDENTIFICATION</scope>
</reference>
<reference evidence="2" key="1">
    <citation type="submission" date="2010-06" db="EMBL/GenBank/DDBJ databases">
        <authorList>
            <person name="Jiang H."/>
            <person name="Abraham K."/>
            <person name="Ali S."/>
            <person name="Alsbrooks S.L."/>
            <person name="Anim B.N."/>
            <person name="Anosike U.S."/>
            <person name="Attaway T."/>
            <person name="Bandaranaike D.P."/>
            <person name="Battles P.K."/>
            <person name="Bell S.N."/>
            <person name="Bell A.V."/>
            <person name="Beltran B."/>
            <person name="Bickham C."/>
            <person name="Bustamante Y."/>
            <person name="Caleb T."/>
            <person name="Canada A."/>
            <person name="Cardenas V."/>
            <person name="Carter K."/>
            <person name="Chacko J."/>
            <person name="Chandrabose M.N."/>
            <person name="Chavez D."/>
            <person name="Chavez A."/>
            <person name="Chen L."/>
            <person name="Chu H.-S."/>
            <person name="Claassen K.J."/>
            <person name="Cockrell R."/>
            <person name="Collins M."/>
            <person name="Cooper J.A."/>
            <person name="Cree A."/>
            <person name="Curry S.M."/>
            <person name="Da Y."/>
            <person name="Dao M.D."/>
            <person name="Das B."/>
            <person name="Davila M.-L."/>
            <person name="Davy-Carroll L."/>
            <person name="Denson S."/>
            <person name="Dinh H."/>
            <person name="Ebong V.E."/>
            <person name="Edwards J.R."/>
            <person name="Egan A."/>
            <person name="El-Daye J."/>
            <person name="Escobedo L."/>
            <person name="Fernandez S."/>
            <person name="Fernando P.R."/>
            <person name="Flagg N."/>
            <person name="Forbes L.D."/>
            <person name="Fowler R.G."/>
            <person name="Fu Q."/>
            <person name="Gabisi R.A."/>
            <person name="Ganer J."/>
            <person name="Garbino Pronczuk A."/>
            <person name="Garcia R.M."/>
            <person name="Garner T."/>
            <person name="Garrett T.E."/>
            <person name="Gonzalez D.A."/>
            <person name="Hamid H."/>
            <person name="Hawkins E.S."/>
            <person name="Hirani K."/>
            <person name="Hogues M.E."/>
            <person name="Hollins B."/>
            <person name="Hsiao C.-H."/>
            <person name="Jabil R."/>
            <person name="James M.L."/>
            <person name="Jhangiani S.N."/>
            <person name="Johnson B."/>
            <person name="Johnson Q."/>
            <person name="Joshi V."/>
            <person name="Kalu J.B."/>
            <person name="Kam C."/>
            <person name="Kashfia A."/>
            <person name="Keebler J."/>
            <person name="Kisamo H."/>
            <person name="Kovar C.L."/>
            <person name="Lago L.A."/>
            <person name="Lai C.-Y."/>
            <person name="Laidlaw J."/>
            <person name="Lara F."/>
            <person name="Le T.-K."/>
            <person name="Lee S.L."/>
            <person name="Legall F.H."/>
            <person name="Lemon S.J."/>
            <person name="Lewis L.R."/>
            <person name="Li B."/>
            <person name="Liu Y."/>
            <person name="Liu Y.-S."/>
            <person name="Lopez J."/>
            <person name="Lozado R.J."/>
            <person name="Lu J."/>
            <person name="Madu R.C."/>
            <person name="Maheshwari M."/>
            <person name="Maheshwari R."/>
            <person name="Malloy K."/>
            <person name="Martinez E."/>
            <person name="Mathew T."/>
            <person name="Mercado I.C."/>
            <person name="Mercado C."/>
            <person name="Meyer B."/>
            <person name="Montgomery K."/>
            <person name="Morgan M.B."/>
            <person name="Munidasa M."/>
            <person name="Nazareth L.V."/>
            <person name="Nelson J."/>
            <person name="Ng B.M."/>
            <person name="Nguyen N.B."/>
            <person name="Nguyen P.Q."/>
            <person name="Nguyen T."/>
            <person name="Obregon M."/>
            <person name="Okwuonu G.O."/>
            <person name="Onwere C.G."/>
            <person name="Orozco G."/>
            <person name="Parra A."/>
            <person name="Patel S."/>
            <person name="Patil S."/>
            <person name="Perez A."/>
            <person name="Perez Y."/>
            <person name="Pham C."/>
            <person name="Primus E.L."/>
            <person name="Pu L.-L."/>
            <person name="Puazo M."/>
            <person name="Qin X."/>
            <person name="Quiroz J.B."/>
            <person name="Reese J."/>
            <person name="Richards S."/>
            <person name="Rives C.M."/>
            <person name="Robberts R."/>
            <person name="Ruiz S.J."/>
            <person name="Ruiz M.J."/>
            <person name="Santibanez J."/>
            <person name="Schneider B.W."/>
            <person name="Sisson I."/>
            <person name="Smith M."/>
            <person name="Sodergren E."/>
            <person name="Song X.-Z."/>
            <person name="Song B.B."/>
            <person name="Summersgill H."/>
            <person name="Thelus R."/>
            <person name="Thornton R.D."/>
            <person name="Trejos Z.Y."/>
            <person name="Usmani K."/>
            <person name="Vattathil S."/>
            <person name="Villasana D."/>
            <person name="Walker D.L."/>
            <person name="Wang S."/>
            <person name="Wang K."/>
            <person name="White C.S."/>
            <person name="Williams A.C."/>
            <person name="Williamson J."/>
            <person name="Wilson K."/>
            <person name="Woghiren I.O."/>
            <person name="Woodworth J.R."/>
            <person name="Worley K.C."/>
            <person name="Wright R.A."/>
            <person name="Wu W."/>
            <person name="Young L."/>
            <person name="Zhang L."/>
            <person name="Zhang J."/>
            <person name="Zhu Y."/>
            <person name="Muzny D.M."/>
            <person name="Weinstock G."/>
            <person name="Gibbs R.A."/>
        </authorList>
    </citation>
    <scope>NUCLEOTIDE SEQUENCE [LARGE SCALE GENOMIC DNA]</scope>
    <source>
        <strain evidence="2">LSR1</strain>
    </source>
</reference>
<dbReference type="Proteomes" id="UP000007819">
    <property type="component" value="Chromosome A1"/>
</dbReference>
<evidence type="ECO:0000313" key="2">
    <source>
        <dbReference type="Proteomes" id="UP000007819"/>
    </source>
</evidence>
<dbReference type="KEGG" id="api:100575136"/>
<keyword evidence="2" id="KW-1185">Reference proteome</keyword>
<name>A0A8R2ADX9_ACYPI</name>
<dbReference type="EnsemblMetazoa" id="XM_003244283.4">
    <property type="protein sequence ID" value="XP_003244331.1"/>
    <property type="gene ID" value="LOC100575136"/>
</dbReference>
<proteinExistence type="predicted"/>
<organism evidence="1 2">
    <name type="scientific">Acyrthosiphon pisum</name>
    <name type="common">Pea aphid</name>
    <dbReference type="NCBI Taxonomy" id="7029"/>
    <lineage>
        <taxon>Eukaryota</taxon>
        <taxon>Metazoa</taxon>
        <taxon>Ecdysozoa</taxon>
        <taxon>Arthropoda</taxon>
        <taxon>Hexapoda</taxon>
        <taxon>Insecta</taxon>
        <taxon>Pterygota</taxon>
        <taxon>Neoptera</taxon>
        <taxon>Paraneoptera</taxon>
        <taxon>Hemiptera</taxon>
        <taxon>Sternorrhyncha</taxon>
        <taxon>Aphidomorpha</taxon>
        <taxon>Aphidoidea</taxon>
        <taxon>Aphididae</taxon>
        <taxon>Macrosiphini</taxon>
        <taxon>Acyrthosiphon</taxon>
    </lineage>
</organism>